<dbReference type="PANTHER" id="PTHR10900">
    <property type="entry name" value="PERIOSTIN-RELATED"/>
    <property type="match status" value="1"/>
</dbReference>
<sequence>MDVLPGAGCACGGFERTGAGEAGAMTGRRTAPARRAWREIARRCRPPAGSREASGRAAGRRRHPAALEGFPAGRGGNADVLPAPVGPGANRCGSVALRRGTNGSVNPGAPSPRRRRFRMPISNRRQVLVAGAALLALPRLAQAQMRNVVDTLAGDPRFNRFLEIIGRGGATDQFRGAGPMTLFAPTDAAFNGASAAMLQDLLAQGTGGSGGGTLSGASPDIVRLRSLIGYHVIPGIALTPEQMTGDRQMKTVAGGVLRIASQGGTIAVTNPAPERQSSTFGVGGLNVLPPAAVDGAPIIATNGIIYPVTQILLP</sequence>
<evidence type="ECO:0000313" key="4">
    <source>
        <dbReference type="Proteomes" id="UP000697995"/>
    </source>
</evidence>
<evidence type="ECO:0000313" key="3">
    <source>
        <dbReference type="EMBL" id="MBK1659810.1"/>
    </source>
</evidence>
<gene>
    <name evidence="3" type="ORF">CKO45_16380</name>
</gene>
<feature type="region of interest" description="Disordered" evidence="1">
    <location>
        <begin position="44"/>
        <end position="73"/>
    </location>
</feature>
<dbReference type="EMBL" id="NRSG01000125">
    <property type="protein sequence ID" value="MBK1659810.1"/>
    <property type="molecule type" value="Genomic_DNA"/>
</dbReference>
<organism evidence="3 4">
    <name type="scientific">Paracraurococcus ruber</name>
    <dbReference type="NCBI Taxonomy" id="77675"/>
    <lineage>
        <taxon>Bacteria</taxon>
        <taxon>Pseudomonadati</taxon>
        <taxon>Pseudomonadota</taxon>
        <taxon>Alphaproteobacteria</taxon>
        <taxon>Acetobacterales</taxon>
        <taxon>Roseomonadaceae</taxon>
        <taxon>Paracraurococcus</taxon>
    </lineage>
</organism>
<proteinExistence type="predicted"/>
<feature type="compositionally biased region" description="Low complexity" evidence="1">
    <location>
        <begin position="47"/>
        <end position="57"/>
    </location>
</feature>
<evidence type="ECO:0000259" key="2">
    <source>
        <dbReference type="PROSITE" id="PS50213"/>
    </source>
</evidence>
<dbReference type="InterPro" id="IPR050904">
    <property type="entry name" value="Adhesion/Biosynth-related"/>
</dbReference>
<keyword evidence="4" id="KW-1185">Reference proteome</keyword>
<dbReference type="PANTHER" id="PTHR10900:SF77">
    <property type="entry name" value="FI19380P1"/>
    <property type="match status" value="1"/>
</dbReference>
<dbReference type="PROSITE" id="PS50213">
    <property type="entry name" value="FAS1"/>
    <property type="match status" value="1"/>
</dbReference>
<dbReference type="InterPro" id="IPR036378">
    <property type="entry name" value="FAS1_dom_sf"/>
</dbReference>
<dbReference type="Proteomes" id="UP000697995">
    <property type="component" value="Unassembled WGS sequence"/>
</dbReference>
<reference evidence="3 4" key="1">
    <citation type="journal article" date="2020" name="Microorganisms">
        <title>Osmotic Adaptation and Compatible Solute Biosynthesis of Phototrophic Bacteria as Revealed from Genome Analyses.</title>
        <authorList>
            <person name="Imhoff J.F."/>
            <person name="Rahn T."/>
            <person name="Kunzel S."/>
            <person name="Keller A."/>
            <person name="Neulinger S.C."/>
        </authorList>
    </citation>
    <scope>NUCLEOTIDE SEQUENCE [LARGE SCALE GENOMIC DNA]</scope>
    <source>
        <strain evidence="3 4">DSM 15382</strain>
    </source>
</reference>
<protein>
    <recommendedName>
        <fullName evidence="2">FAS1 domain-containing protein</fullName>
    </recommendedName>
</protein>
<dbReference type="Pfam" id="PF02469">
    <property type="entry name" value="Fasciclin"/>
    <property type="match status" value="1"/>
</dbReference>
<feature type="domain" description="FAS1" evidence="2">
    <location>
        <begin position="145"/>
        <end position="312"/>
    </location>
</feature>
<comment type="caution">
    <text evidence="3">The sequence shown here is derived from an EMBL/GenBank/DDBJ whole genome shotgun (WGS) entry which is preliminary data.</text>
</comment>
<accession>A0ABS1CZQ4</accession>
<name>A0ABS1CZQ4_9PROT</name>
<dbReference type="Gene3D" id="2.30.180.10">
    <property type="entry name" value="FAS1 domain"/>
    <property type="match status" value="1"/>
</dbReference>
<evidence type="ECO:0000256" key="1">
    <source>
        <dbReference type="SAM" id="MobiDB-lite"/>
    </source>
</evidence>
<dbReference type="InterPro" id="IPR000782">
    <property type="entry name" value="FAS1_domain"/>
</dbReference>
<dbReference type="SUPFAM" id="SSF82153">
    <property type="entry name" value="FAS1 domain"/>
    <property type="match status" value="1"/>
</dbReference>
<feature type="region of interest" description="Disordered" evidence="1">
    <location>
        <begin position="95"/>
        <end position="115"/>
    </location>
</feature>